<dbReference type="GO" id="GO:0005737">
    <property type="term" value="C:cytoplasm"/>
    <property type="evidence" value="ECO:0007669"/>
    <property type="project" value="TreeGrafter"/>
</dbReference>
<dbReference type="GO" id="GO:0031591">
    <property type="term" value="P:wybutosine biosynthetic process"/>
    <property type="evidence" value="ECO:0007669"/>
    <property type="project" value="TreeGrafter"/>
</dbReference>
<dbReference type="InterPro" id="IPR030382">
    <property type="entry name" value="MeTrfase_TRM5/TYW2"/>
</dbReference>
<name>A0A7J6WW39_THATH</name>
<sequence length="918" mass="102208">MEFEKRKAATLSSISSTEIDKSPKGTLDIPILPLLKALNLHPSYFTTSSCSGRISILSQPSLSTTTTTTVKKKAKGGTWVFITHEPADPNAVIDLLFPPPEAVTHNPIQDGELVFRFEPFILAVECKDVASAQSLVATAISCGFRESGITSVHKRVIIAIRCSIRLEVPLGSIGNMMVSPDYVRYLVSIANEKMEMNRKRTECFLQVLETKLLDNQVLSNGMINTKKNVLMDTEEQCVCSDECDGNGDLSQLPVENCDLEREDSNAQLGLLSAPGCSISVVKMLIVGEPIDKLFLWGHSACTINNSLHQKILIFGGFGGVGRHARRNDILMLDPLYGTLELISVEGPPSPRLGHTSSLVGEDVFVIGGRGDPTNILNDVWVFNTNKNEWKLQESSGSVFHPRHRHAAAVVGSKIYVFGGLNKEIIYSSMYVLDTEHSQWIEIDAKGEWPCARHSHALVEYDTQLYMFGGYDGEKALCDLYSFDTIMCLWKKQKTTGRPPLARFSHSMFVYKNYLGIVGGCPVRQHYEEMALLDLRFGSWKHVILSSVGKDLFVRSTSNVVGDDLVIIGGGASCYAFGTKFSEPMKISLLRPTIFFDTINPRMNEMHSACQPKMIRGNGENSILVPVDNKHTLTESCNFNYKTEVHGESLDIHKDATQWERLGDIVVLPMTSFRDPLWNSIREELWPTVAISLNTYRLARQGRIASTGTRDSTLDMLVGDDGWVDHRENGILYSFDATKCMFSWGNLSEKLRMSRLNCEDEVIVDLFAGIGYFVLPFLVRAKAKMVYACEWNPHALQALRRNVQSNAVADRCVVLEGDNRATAPKGVADRVCLGLLPSSEGSWVTAVRALRIEGGMLHVHGNAKDSEESIWSDHVAKTIHDIAKSEGFCWEVSVQHLERVKWYGPHIRHLVADVRCKQV</sequence>
<dbReference type="InterPro" id="IPR056744">
    <property type="entry name" value="TRM5/TYW2-like_N"/>
</dbReference>
<feature type="domain" description="SAM-dependent methyltransferase TRM5/TYW2-type" evidence="8">
    <location>
        <begin position="658"/>
        <end position="917"/>
    </location>
</feature>
<dbReference type="Gene3D" id="3.30.300.110">
    <property type="entry name" value="Met-10+ protein-like domains"/>
    <property type="match status" value="1"/>
</dbReference>
<dbReference type="AlphaFoldDB" id="A0A7J6WW39"/>
<dbReference type="InterPro" id="IPR029063">
    <property type="entry name" value="SAM-dependent_MTases_sf"/>
</dbReference>
<dbReference type="UniPathway" id="UPA00375"/>
<dbReference type="CDD" id="cd02440">
    <property type="entry name" value="AdoMet_MTases"/>
    <property type="match status" value="1"/>
</dbReference>
<dbReference type="SUPFAM" id="SSF111278">
    <property type="entry name" value="SSo0622-like"/>
    <property type="match status" value="1"/>
</dbReference>
<evidence type="ECO:0000256" key="4">
    <source>
        <dbReference type="ARBA" id="ARBA00022691"/>
    </source>
</evidence>
<dbReference type="Proteomes" id="UP000554482">
    <property type="component" value="Unassembled WGS sequence"/>
</dbReference>
<dbReference type="Pfam" id="PF02475">
    <property type="entry name" value="TRM5-TYW2_MTfase"/>
    <property type="match status" value="1"/>
</dbReference>
<dbReference type="Pfam" id="PF02676">
    <property type="entry name" value="TYW3"/>
    <property type="match status" value="1"/>
</dbReference>
<dbReference type="InterPro" id="IPR036602">
    <property type="entry name" value="tRNA_yW-synthesising-like_sf"/>
</dbReference>
<dbReference type="PROSITE" id="PS51684">
    <property type="entry name" value="SAM_MT_TRM5_TYW2"/>
    <property type="match status" value="1"/>
</dbReference>
<dbReference type="Pfam" id="PF24681">
    <property type="entry name" value="Kelch_KLHDC2_KLHL20_DRC7"/>
    <property type="match status" value="1"/>
</dbReference>
<dbReference type="Gene3D" id="2.120.10.80">
    <property type="entry name" value="Kelch-type beta propeller"/>
    <property type="match status" value="2"/>
</dbReference>
<organism evidence="9 10">
    <name type="scientific">Thalictrum thalictroides</name>
    <name type="common">Rue-anemone</name>
    <name type="synonym">Anemone thalictroides</name>
    <dbReference type="NCBI Taxonomy" id="46969"/>
    <lineage>
        <taxon>Eukaryota</taxon>
        <taxon>Viridiplantae</taxon>
        <taxon>Streptophyta</taxon>
        <taxon>Embryophyta</taxon>
        <taxon>Tracheophyta</taxon>
        <taxon>Spermatophyta</taxon>
        <taxon>Magnoliopsida</taxon>
        <taxon>Ranunculales</taxon>
        <taxon>Ranunculaceae</taxon>
        <taxon>Thalictroideae</taxon>
        <taxon>Thalictrum</taxon>
    </lineage>
</organism>
<dbReference type="EMBL" id="JABWDY010010885">
    <property type="protein sequence ID" value="KAF5200292.1"/>
    <property type="molecule type" value="Genomic_DNA"/>
</dbReference>
<dbReference type="InterPro" id="IPR003827">
    <property type="entry name" value="tRNA_yW-synthesising"/>
</dbReference>
<evidence type="ECO:0000256" key="7">
    <source>
        <dbReference type="ARBA" id="ARBA00049400"/>
    </source>
</evidence>
<dbReference type="Gene3D" id="3.30.1960.10">
    <property type="entry name" value="tRNA wybutosine-synthesizing-like"/>
    <property type="match status" value="1"/>
</dbReference>
<comment type="catalytic activity">
    <reaction evidence="6">
        <text>4-demethyl-7-[(3S)-3-amino-3-carboxypropyl]wyosine(37) in tRNA(Phe) + S-adenosyl-L-methionine = 7-[(3S)-3-amino-3-carboxypropyl]wyosine(37) in tRNA(Phe) + S-adenosyl-L-homocysteine + H(+)</text>
        <dbReference type="Rhea" id="RHEA:36635"/>
        <dbReference type="Rhea" id="RHEA-COMP:10378"/>
        <dbReference type="Rhea" id="RHEA-COMP:10379"/>
        <dbReference type="ChEBI" id="CHEBI:15378"/>
        <dbReference type="ChEBI" id="CHEBI:57856"/>
        <dbReference type="ChEBI" id="CHEBI:59789"/>
        <dbReference type="ChEBI" id="CHEBI:73543"/>
        <dbReference type="ChEBI" id="CHEBI:73550"/>
        <dbReference type="EC" id="2.1.1.282"/>
    </reaction>
</comment>
<dbReference type="GO" id="GO:0030488">
    <property type="term" value="P:tRNA methylation"/>
    <property type="evidence" value="ECO:0007669"/>
    <property type="project" value="TreeGrafter"/>
</dbReference>
<reference evidence="9 10" key="1">
    <citation type="submission" date="2020-06" db="EMBL/GenBank/DDBJ databases">
        <title>Transcriptomic and genomic resources for Thalictrum thalictroides and T. hernandezii: Facilitating candidate gene discovery in an emerging model plant lineage.</title>
        <authorList>
            <person name="Arias T."/>
            <person name="Riano-Pachon D.M."/>
            <person name="Di Stilio V.S."/>
        </authorList>
    </citation>
    <scope>NUCLEOTIDE SEQUENCE [LARGE SCALE GENOMIC DNA]</scope>
    <source>
        <strain evidence="10">cv. WT478/WT964</strain>
        <tissue evidence="9">Leaves</tissue>
    </source>
</reference>
<dbReference type="Pfam" id="PF25133">
    <property type="entry name" value="TYW2_N_2"/>
    <property type="match status" value="1"/>
</dbReference>
<dbReference type="GO" id="GO:0008175">
    <property type="term" value="F:tRNA methyltransferase activity"/>
    <property type="evidence" value="ECO:0007669"/>
    <property type="project" value="TreeGrafter"/>
</dbReference>
<evidence type="ECO:0000256" key="3">
    <source>
        <dbReference type="ARBA" id="ARBA00022679"/>
    </source>
</evidence>
<keyword evidence="10" id="KW-1185">Reference proteome</keyword>
<dbReference type="FunFam" id="3.30.1960.10:FF:000002">
    <property type="entry name" value="tRNA wybutosine-synthesizing protein 2/3/4"/>
    <property type="match status" value="1"/>
</dbReference>
<dbReference type="InterPro" id="IPR015915">
    <property type="entry name" value="Kelch-typ_b-propeller"/>
</dbReference>
<dbReference type="SMART" id="SM00612">
    <property type="entry name" value="Kelch"/>
    <property type="match status" value="3"/>
</dbReference>
<evidence type="ECO:0000313" key="9">
    <source>
        <dbReference type="EMBL" id="KAF5200292.1"/>
    </source>
</evidence>
<dbReference type="FunFam" id="2.120.10.80:FF:000128">
    <property type="entry name" value="tRNA wybutosine-synthesizing protein 2/3/4"/>
    <property type="match status" value="1"/>
</dbReference>
<keyword evidence="4" id="KW-0949">S-adenosyl-L-methionine</keyword>
<comment type="catalytic activity">
    <reaction evidence="7">
        <text>4-demethylwyosine(37) in tRNA(Phe) + S-adenosyl-L-methionine = 4-demethyl-7-[(3S)-3-amino-3-carboxypropyl]wyosine(37) in tRNA(Phe) + S-methyl-5'-thioadenosine + H(+)</text>
        <dbReference type="Rhea" id="RHEA:36355"/>
        <dbReference type="Rhea" id="RHEA-COMP:10164"/>
        <dbReference type="Rhea" id="RHEA-COMP:10378"/>
        <dbReference type="ChEBI" id="CHEBI:15378"/>
        <dbReference type="ChEBI" id="CHEBI:17509"/>
        <dbReference type="ChEBI" id="CHEBI:59789"/>
        <dbReference type="ChEBI" id="CHEBI:64315"/>
        <dbReference type="ChEBI" id="CHEBI:73550"/>
        <dbReference type="EC" id="2.5.1.114"/>
    </reaction>
</comment>
<dbReference type="Gene3D" id="3.40.50.150">
    <property type="entry name" value="Vaccinia Virus protein VP39"/>
    <property type="match status" value="1"/>
</dbReference>
<accession>A0A7J6WW39</accession>
<evidence type="ECO:0000256" key="2">
    <source>
        <dbReference type="ARBA" id="ARBA00022603"/>
    </source>
</evidence>
<proteinExistence type="predicted"/>
<evidence type="ECO:0000256" key="1">
    <source>
        <dbReference type="ARBA" id="ARBA00004797"/>
    </source>
</evidence>
<evidence type="ECO:0000256" key="5">
    <source>
        <dbReference type="ARBA" id="ARBA00022694"/>
    </source>
</evidence>
<gene>
    <name evidence="9" type="ORF">FRX31_010119</name>
</gene>
<comment type="pathway">
    <text evidence="1">tRNA modification; wybutosine-tRNA(Phe) biosynthesis.</text>
</comment>
<protein>
    <submittedName>
        <fullName evidence="9">tRNA wybutosine-synthesizing protein 2/3/4</fullName>
    </submittedName>
</protein>
<evidence type="ECO:0000313" key="10">
    <source>
        <dbReference type="Proteomes" id="UP000554482"/>
    </source>
</evidence>
<keyword evidence="3" id="KW-0808">Transferase</keyword>
<dbReference type="SUPFAM" id="SSF117281">
    <property type="entry name" value="Kelch motif"/>
    <property type="match status" value="1"/>
</dbReference>
<dbReference type="InterPro" id="IPR006652">
    <property type="entry name" value="Kelch_1"/>
</dbReference>
<evidence type="ECO:0000259" key="8">
    <source>
        <dbReference type="PROSITE" id="PS51684"/>
    </source>
</evidence>
<evidence type="ECO:0000256" key="6">
    <source>
        <dbReference type="ARBA" id="ARBA00049202"/>
    </source>
</evidence>
<dbReference type="OrthoDB" id="263283at2759"/>
<keyword evidence="2" id="KW-0489">Methyltransferase</keyword>
<dbReference type="InterPro" id="IPR056743">
    <property type="entry name" value="TRM5-TYW2-like_MTfase"/>
</dbReference>
<dbReference type="PANTHER" id="PTHR23245">
    <property type="entry name" value="TRNA METHYLTRANSFERASE"/>
    <property type="match status" value="1"/>
</dbReference>
<keyword evidence="5" id="KW-0819">tRNA processing</keyword>
<dbReference type="FunFam" id="3.40.50.150:FF:000131">
    <property type="entry name" value="tRNA wybutosine-synthesizing protein 2/3/4"/>
    <property type="match status" value="1"/>
</dbReference>
<dbReference type="SUPFAM" id="SSF53335">
    <property type="entry name" value="S-adenosyl-L-methionine-dependent methyltransferases"/>
    <property type="match status" value="1"/>
</dbReference>
<comment type="caution">
    <text evidence="9">The sequence shown here is derived from an EMBL/GenBank/DDBJ whole genome shotgun (WGS) entry which is preliminary data.</text>
</comment>
<dbReference type="PANTHER" id="PTHR23245:SF25">
    <property type="entry name" value="TRNA WYBUTOSINE-SYNTHESIZING PROTEIN 2 HOMOLOG"/>
    <property type="match status" value="1"/>
</dbReference>
<dbReference type="GO" id="GO:0102522">
    <property type="term" value="F:tRNA 4-demethylwyosine alpha-amino-alpha-carboxypropyltransferase activity"/>
    <property type="evidence" value="ECO:0007669"/>
    <property type="project" value="UniProtKB-EC"/>
</dbReference>